<evidence type="ECO:0000313" key="2">
    <source>
        <dbReference type="EMBL" id="EPY16753.1"/>
    </source>
</evidence>
<dbReference type="OrthoDB" id="10490663at2759"/>
<dbReference type="EMBL" id="ATMH01010908">
    <property type="protein sequence ID" value="EPY16753.1"/>
    <property type="molecule type" value="Genomic_DNA"/>
</dbReference>
<accession>S9TK77</accession>
<reference evidence="2 3" key="1">
    <citation type="journal article" date="2013" name="PLoS ONE">
        <title>Predicting the Proteins of Angomonas deanei, Strigomonas culicis and Their Respective Endosymbionts Reveals New Aspects of the Trypanosomatidae Family.</title>
        <authorList>
            <person name="Motta M.C."/>
            <person name="Martins A.C."/>
            <person name="de Souza S.S."/>
            <person name="Catta-Preta C.M."/>
            <person name="Silva R."/>
            <person name="Klein C.C."/>
            <person name="de Almeida L.G."/>
            <person name="de Lima Cunha O."/>
            <person name="Ciapina L.P."/>
            <person name="Brocchi M."/>
            <person name="Colabardini A.C."/>
            <person name="de Araujo Lima B."/>
            <person name="Machado C.R."/>
            <person name="de Almeida Soares C.M."/>
            <person name="Probst C.M."/>
            <person name="de Menezes C.B."/>
            <person name="Thompson C.E."/>
            <person name="Bartholomeu D.C."/>
            <person name="Gradia D.F."/>
            <person name="Pavoni D.P."/>
            <person name="Grisard E.C."/>
            <person name="Fantinatti-Garboggini F."/>
            <person name="Marchini F.K."/>
            <person name="Rodrigues-Luiz G.F."/>
            <person name="Wagner G."/>
            <person name="Goldman G.H."/>
            <person name="Fietto J.L."/>
            <person name="Elias M.C."/>
            <person name="Goldman M.H."/>
            <person name="Sagot M.F."/>
            <person name="Pereira M."/>
            <person name="Stoco P.H."/>
            <person name="de Mendonca-Neto R.P."/>
            <person name="Teixeira S.M."/>
            <person name="Maciel T.E."/>
            <person name="de Oliveira Mendes T.A."/>
            <person name="Urmenyi T.P."/>
            <person name="de Souza W."/>
            <person name="Schenkman S."/>
            <person name="de Vasconcelos A.T."/>
        </authorList>
    </citation>
    <scope>NUCLEOTIDE SEQUENCE [LARGE SCALE GENOMIC DNA]</scope>
</reference>
<feature type="transmembrane region" description="Helical" evidence="1">
    <location>
        <begin position="21"/>
        <end position="45"/>
    </location>
</feature>
<proteinExistence type="predicted"/>
<name>S9TK77_9TRYP</name>
<keyword evidence="1" id="KW-0472">Membrane</keyword>
<keyword evidence="3" id="KW-1185">Reference proteome</keyword>
<gene>
    <name evidence="2" type="ORF">STCU_11017</name>
</gene>
<evidence type="ECO:0000256" key="1">
    <source>
        <dbReference type="SAM" id="Phobius"/>
    </source>
</evidence>
<evidence type="ECO:0000313" key="3">
    <source>
        <dbReference type="Proteomes" id="UP000015354"/>
    </source>
</evidence>
<dbReference type="Proteomes" id="UP000015354">
    <property type="component" value="Unassembled WGS sequence"/>
</dbReference>
<protein>
    <submittedName>
        <fullName evidence="2">Uncharacterized protein</fullName>
    </submittedName>
</protein>
<organism evidence="2 3">
    <name type="scientific">Strigomonas culicis</name>
    <dbReference type="NCBI Taxonomy" id="28005"/>
    <lineage>
        <taxon>Eukaryota</taxon>
        <taxon>Discoba</taxon>
        <taxon>Euglenozoa</taxon>
        <taxon>Kinetoplastea</taxon>
        <taxon>Metakinetoplastina</taxon>
        <taxon>Trypanosomatida</taxon>
        <taxon>Trypanosomatidae</taxon>
        <taxon>Strigomonadinae</taxon>
        <taxon>Strigomonas</taxon>
    </lineage>
</organism>
<dbReference type="AlphaFoldDB" id="S9TK77"/>
<sequence>MRVKRLTEKQRLPSSVFRRRGSLGEGGNVADLGIAMAFVIMWNAIDAIGDMRSMQARSLRARLRWRFVRTLVRTGEATYILYHATQVGDKMSAITVSSVPGLFMAPELNIVGPQKPVPVPLRPVPYTLPEHSQQRARFTEVSKSGMVVYHNIPRK</sequence>
<keyword evidence="1" id="KW-0812">Transmembrane</keyword>
<keyword evidence="1" id="KW-1133">Transmembrane helix</keyword>
<comment type="caution">
    <text evidence="2">The sequence shown here is derived from an EMBL/GenBank/DDBJ whole genome shotgun (WGS) entry which is preliminary data.</text>
</comment>